<keyword evidence="2" id="KW-0472">Membrane</keyword>
<protein>
    <submittedName>
        <fullName evidence="4">Uncharacterized protein</fullName>
    </submittedName>
</protein>
<name>A0ABT1HY62_STRSD</name>
<dbReference type="RefSeq" id="WP_253671313.1">
    <property type="nucleotide sequence ID" value="NZ_JAMTCP010000027.1"/>
</dbReference>
<evidence type="ECO:0000256" key="2">
    <source>
        <dbReference type="SAM" id="Phobius"/>
    </source>
</evidence>
<feature type="region of interest" description="Disordered" evidence="1">
    <location>
        <begin position="23"/>
        <end position="73"/>
    </location>
</feature>
<gene>
    <name evidence="4" type="ORF">LX15_004180</name>
</gene>
<feature type="compositionally biased region" description="Low complexity" evidence="1">
    <location>
        <begin position="35"/>
        <end position="58"/>
    </location>
</feature>
<accession>A0ABT1HY62</accession>
<proteinExistence type="predicted"/>
<feature type="compositionally biased region" description="Basic and acidic residues" evidence="1">
    <location>
        <begin position="60"/>
        <end position="73"/>
    </location>
</feature>
<feature type="chain" id="PRO_5046191518" evidence="3">
    <location>
        <begin position="27"/>
        <end position="103"/>
    </location>
</feature>
<keyword evidence="5" id="KW-1185">Reference proteome</keyword>
<comment type="caution">
    <text evidence="4">The sequence shown here is derived from an EMBL/GenBank/DDBJ whole genome shotgun (WGS) entry which is preliminary data.</text>
</comment>
<dbReference type="Proteomes" id="UP001205311">
    <property type="component" value="Unassembled WGS sequence"/>
</dbReference>
<feature type="signal peptide" evidence="3">
    <location>
        <begin position="1"/>
        <end position="26"/>
    </location>
</feature>
<evidence type="ECO:0000313" key="4">
    <source>
        <dbReference type="EMBL" id="MCP2260462.1"/>
    </source>
</evidence>
<organism evidence="4 5">
    <name type="scientific">Streptoalloteichus tenebrarius (strain ATCC 17920 / DSM 40477 / JCM 4838 / CBS 697.72 / NBRC 16177 / NCIMB 11028 / NRRL B-12390 / A12253. 1 / ISP 5477)</name>
    <name type="common">Streptomyces tenebrarius</name>
    <dbReference type="NCBI Taxonomy" id="1933"/>
    <lineage>
        <taxon>Bacteria</taxon>
        <taxon>Bacillati</taxon>
        <taxon>Actinomycetota</taxon>
        <taxon>Actinomycetes</taxon>
        <taxon>Pseudonocardiales</taxon>
        <taxon>Pseudonocardiaceae</taxon>
        <taxon>Streptoalloteichus</taxon>
    </lineage>
</organism>
<evidence type="ECO:0000313" key="5">
    <source>
        <dbReference type="Proteomes" id="UP001205311"/>
    </source>
</evidence>
<dbReference type="EMBL" id="JAMTCP010000027">
    <property type="protein sequence ID" value="MCP2260462.1"/>
    <property type="molecule type" value="Genomic_DNA"/>
</dbReference>
<evidence type="ECO:0000256" key="1">
    <source>
        <dbReference type="SAM" id="MobiDB-lite"/>
    </source>
</evidence>
<keyword evidence="2" id="KW-1133">Transmembrane helix</keyword>
<evidence type="ECO:0000256" key="3">
    <source>
        <dbReference type="SAM" id="SignalP"/>
    </source>
</evidence>
<feature type="transmembrane region" description="Helical" evidence="2">
    <location>
        <begin position="78"/>
        <end position="94"/>
    </location>
</feature>
<reference evidence="4 5" key="1">
    <citation type="submission" date="2022-06" db="EMBL/GenBank/DDBJ databases">
        <title>Genomic Encyclopedia of Archaeal and Bacterial Type Strains, Phase II (KMG-II): from individual species to whole genera.</title>
        <authorList>
            <person name="Goeker M."/>
        </authorList>
    </citation>
    <scope>NUCLEOTIDE SEQUENCE [LARGE SCALE GENOMIC DNA]</scope>
    <source>
        <strain evidence="4 5">DSM 40477</strain>
    </source>
</reference>
<keyword evidence="2" id="KW-0812">Transmembrane</keyword>
<sequence>MRGTSRLALAVLVAALVGLGTAMPGAAEPPPPAGTPVLAAPAAAPRPAQPATPTAGTPERSSEDARQPGDLAEDKRRLVIGLVGAVLIAIVFYGRRVRKKRSS</sequence>
<keyword evidence="3" id="KW-0732">Signal</keyword>